<dbReference type="RefSeq" id="WP_097781043.1">
    <property type="nucleotide sequence ID" value="NZ_NMTS02000102.1"/>
</dbReference>
<name>A0A2J4JK23_9FIRM</name>
<evidence type="ECO:0000313" key="3">
    <source>
        <dbReference type="Proteomes" id="UP000221015"/>
    </source>
</evidence>
<reference evidence="2 3" key="1">
    <citation type="journal article" date="2017" name="Front. Microbiol.">
        <title>New Insights into the Diversity of the Genus Faecalibacterium.</title>
        <authorList>
            <person name="Benevides L."/>
            <person name="Burman S."/>
            <person name="Martin R."/>
            <person name="Robert V."/>
            <person name="Thomas M."/>
            <person name="Miquel S."/>
            <person name="Chain F."/>
            <person name="Sokol H."/>
            <person name="Bermudez-Humaran L.G."/>
            <person name="Morrison M."/>
            <person name="Langella P."/>
            <person name="Azevedo V.A."/>
            <person name="Chatel J.M."/>
            <person name="Soares S."/>
        </authorList>
    </citation>
    <scope>NUCLEOTIDE SEQUENCE [LARGE SCALE GENOMIC DNA]</scope>
    <source>
        <strain evidence="2 3">CNCM I 4542</strain>
    </source>
</reference>
<dbReference type="Proteomes" id="UP000221015">
    <property type="component" value="Unassembled WGS sequence"/>
</dbReference>
<dbReference type="EMBL" id="NMTS02000102">
    <property type="protein sequence ID" value="PLK28208.1"/>
    <property type="molecule type" value="Genomic_DNA"/>
</dbReference>
<evidence type="ECO:0008006" key="4">
    <source>
        <dbReference type="Google" id="ProtNLM"/>
    </source>
</evidence>
<evidence type="ECO:0000313" key="2">
    <source>
        <dbReference type="EMBL" id="PLK28208.1"/>
    </source>
</evidence>
<gene>
    <name evidence="2" type="ORF">CGS50_013105</name>
</gene>
<proteinExistence type="predicted"/>
<protein>
    <recommendedName>
        <fullName evidence="4">Lipoprotein</fullName>
    </recommendedName>
</protein>
<comment type="caution">
    <text evidence="2">The sequence shown here is derived from an EMBL/GenBank/DDBJ whole genome shotgun (WGS) entry which is preliminary data.</text>
</comment>
<accession>A0A2J4JK23</accession>
<evidence type="ECO:0000256" key="1">
    <source>
        <dbReference type="SAM" id="SignalP"/>
    </source>
</evidence>
<dbReference type="PROSITE" id="PS51257">
    <property type="entry name" value="PROKAR_LIPOPROTEIN"/>
    <property type="match status" value="1"/>
</dbReference>
<feature type="signal peptide" evidence="1">
    <location>
        <begin position="1"/>
        <end position="19"/>
    </location>
</feature>
<organism evidence="2 3">
    <name type="scientific">Faecalibacterium prausnitzii</name>
    <dbReference type="NCBI Taxonomy" id="853"/>
    <lineage>
        <taxon>Bacteria</taxon>
        <taxon>Bacillati</taxon>
        <taxon>Bacillota</taxon>
        <taxon>Clostridia</taxon>
        <taxon>Eubacteriales</taxon>
        <taxon>Oscillospiraceae</taxon>
        <taxon>Faecalibacterium</taxon>
    </lineage>
</organism>
<dbReference type="AlphaFoldDB" id="A0A2J4JK23"/>
<sequence>MKKLKKFAALLLVGVMALALLTACGGGGSGEDAQAEASVMTAINGKRTAAAKLDNDAERKAVASQNIDYVVKHVFGPFSSDVRFNVDTDHIKDGKFGFTFVAKYDYKDTKLDELIKKITNGNGTDIKSNHVDNWTNVGVVVKTVNGQTYIAVSVAIDVS</sequence>
<feature type="chain" id="PRO_5038391122" description="Lipoprotein" evidence="1">
    <location>
        <begin position="20"/>
        <end position="159"/>
    </location>
</feature>
<keyword evidence="1" id="KW-0732">Signal</keyword>